<keyword evidence="9" id="KW-0051">Antiviral defense</keyword>
<evidence type="ECO:0000256" key="7">
    <source>
        <dbReference type="ARBA" id="ARBA00022806"/>
    </source>
</evidence>
<evidence type="ECO:0000256" key="4">
    <source>
        <dbReference type="ARBA" id="ARBA00022723"/>
    </source>
</evidence>
<organism evidence="12 13">
    <name type="scientific">Sulfurospirillum barnesii (strain ATCC 700032 / DSM 10660 / SES-3)</name>
    <dbReference type="NCBI Taxonomy" id="760154"/>
    <lineage>
        <taxon>Bacteria</taxon>
        <taxon>Pseudomonadati</taxon>
        <taxon>Campylobacterota</taxon>
        <taxon>Epsilonproteobacteria</taxon>
        <taxon>Campylobacterales</taxon>
        <taxon>Sulfurospirillaceae</taxon>
        <taxon>Sulfurospirillum</taxon>
    </lineage>
</organism>
<dbReference type="Pfam" id="PF22590">
    <property type="entry name" value="Cas3-like_C_2"/>
    <property type="match status" value="1"/>
</dbReference>
<dbReference type="Pfam" id="PF00270">
    <property type="entry name" value="DEAD"/>
    <property type="match status" value="1"/>
</dbReference>
<keyword evidence="12" id="KW-0255">Endonuclease</keyword>
<dbReference type="SMART" id="SM00487">
    <property type="entry name" value="DEXDc"/>
    <property type="match status" value="1"/>
</dbReference>
<accession>I3XWD4</accession>
<dbReference type="PROSITE" id="PS51643">
    <property type="entry name" value="HD_CAS3"/>
    <property type="match status" value="1"/>
</dbReference>
<evidence type="ECO:0000313" key="13">
    <source>
        <dbReference type="Proteomes" id="UP000006176"/>
    </source>
</evidence>
<keyword evidence="8" id="KW-0067">ATP-binding</keyword>
<proteinExistence type="inferred from homology"/>
<keyword evidence="13" id="KW-1185">Reference proteome</keyword>
<feature type="domain" description="HD Cas3-type" evidence="11">
    <location>
        <begin position="26"/>
        <end position="235"/>
    </location>
</feature>
<dbReference type="InterPro" id="IPR038257">
    <property type="entry name" value="CRISPR-assoc_Cas3_HD_sf"/>
</dbReference>
<dbReference type="GO" id="GO:0003676">
    <property type="term" value="F:nucleic acid binding"/>
    <property type="evidence" value="ECO:0007669"/>
    <property type="project" value="InterPro"/>
</dbReference>
<dbReference type="RefSeq" id="WP_014769137.1">
    <property type="nucleotide sequence ID" value="NC_018002.1"/>
</dbReference>
<dbReference type="eggNOG" id="COG1203">
    <property type="taxonomic scope" value="Bacteria"/>
</dbReference>
<dbReference type="HOGENOM" id="CLU_010123_1_1_7"/>
<dbReference type="Proteomes" id="UP000006176">
    <property type="component" value="Chromosome"/>
</dbReference>
<comment type="similarity">
    <text evidence="1">In the N-terminal section; belongs to the CRISPR-associated nuclease Cas3-HD family.</text>
</comment>
<dbReference type="InterPro" id="IPR027417">
    <property type="entry name" value="P-loop_NTPase"/>
</dbReference>
<dbReference type="SUPFAM" id="SSF52540">
    <property type="entry name" value="P-loop containing nucleoside triphosphate hydrolases"/>
    <property type="match status" value="1"/>
</dbReference>
<keyword evidence="4" id="KW-0479">Metal-binding</keyword>
<dbReference type="NCBIfam" id="TIGR01596">
    <property type="entry name" value="cas3_HD"/>
    <property type="match status" value="1"/>
</dbReference>
<dbReference type="PROSITE" id="PS51192">
    <property type="entry name" value="HELICASE_ATP_BIND_1"/>
    <property type="match status" value="1"/>
</dbReference>
<evidence type="ECO:0000313" key="12">
    <source>
        <dbReference type="EMBL" id="AFL68258.1"/>
    </source>
</evidence>
<dbReference type="InterPro" id="IPR006474">
    <property type="entry name" value="Helicase_Cas3_CRISPR-ass_core"/>
</dbReference>
<dbReference type="InterPro" id="IPR014001">
    <property type="entry name" value="Helicase_ATP-bd"/>
</dbReference>
<evidence type="ECO:0000256" key="3">
    <source>
        <dbReference type="ARBA" id="ARBA00022722"/>
    </source>
</evidence>
<evidence type="ECO:0000256" key="8">
    <source>
        <dbReference type="ARBA" id="ARBA00022840"/>
    </source>
</evidence>
<dbReference type="STRING" id="760154.Sulba_0957"/>
<dbReference type="Gene3D" id="3.40.50.300">
    <property type="entry name" value="P-loop containing nucleotide triphosphate hydrolases"/>
    <property type="match status" value="2"/>
</dbReference>
<keyword evidence="6" id="KW-0378">Hydrolase</keyword>
<feature type="domain" description="Helicase ATP-binding" evidence="10">
    <location>
        <begin position="319"/>
        <end position="512"/>
    </location>
</feature>
<dbReference type="PATRIC" id="fig|760154.4.peg.958"/>
<protein>
    <submittedName>
        <fullName evidence="12">CRISPR-associated helicase Cas3/CRISPR-associated endonuclease Cas3-HD</fullName>
    </submittedName>
</protein>
<keyword evidence="3" id="KW-0540">Nuclease</keyword>
<evidence type="ECO:0000256" key="1">
    <source>
        <dbReference type="ARBA" id="ARBA00006847"/>
    </source>
</evidence>
<dbReference type="GO" id="GO:0051607">
    <property type="term" value="P:defense response to virus"/>
    <property type="evidence" value="ECO:0007669"/>
    <property type="project" value="UniProtKB-KW"/>
</dbReference>
<name>I3XWD4_SULBS</name>
<dbReference type="GO" id="GO:0005524">
    <property type="term" value="F:ATP binding"/>
    <property type="evidence" value="ECO:0007669"/>
    <property type="project" value="UniProtKB-KW"/>
</dbReference>
<dbReference type="InterPro" id="IPR006483">
    <property type="entry name" value="CRISPR-assoc_Cas3_HD"/>
</dbReference>
<dbReference type="GO" id="GO:0004386">
    <property type="term" value="F:helicase activity"/>
    <property type="evidence" value="ECO:0007669"/>
    <property type="project" value="UniProtKB-KW"/>
</dbReference>
<evidence type="ECO:0000256" key="2">
    <source>
        <dbReference type="ARBA" id="ARBA00009046"/>
    </source>
</evidence>
<dbReference type="InterPro" id="IPR011545">
    <property type="entry name" value="DEAD/DEAH_box_helicase_dom"/>
</dbReference>
<evidence type="ECO:0000256" key="9">
    <source>
        <dbReference type="ARBA" id="ARBA00023118"/>
    </source>
</evidence>
<evidence type="ECO:0000256" key="5">
    <source>
        <dbReference type="ARBA" id="ARBA00022741"/>
    </source>
</evidence>
<dbReference type="AlphaFoldDB" id="I3XWD4"/>
<comment type="similarity">
    <text evidence="2">In the central section; belongs to the CRISPR-associated helicase Cas3 family.</text>
</comment>
<keyword evidence="7" id="KW-0347">Helicase</keyword>
<reference evidence="12 13" key="1">
    <citation type="submission" date="2012-06" db="EMBL/GenBank/DDBJ databases">
        <title>Complete sequence of Sulfurospirillum barnesii SES-3.</title>
        <authorList>
            <consortium name="US DOE Joint Genome Institute"/>
            <person name="Lucas S."/>
            <person name="Han J."/>
            <person name="Lapidus A."/>
            <person name="Cheng J.-F."/>
            <person name="Goodwin L."/>
            <person name="Pitluck S."/>
            <person name="Peters L."/>
            <person name="Ovchinnikova G."/>
            <person name="Lu M."/>
            <person name="Detter J.C."/>
            <person name="Han C."/>
            <person name="Tapia R."/>
            <person name="Land M."/>
            <person name="Hauser L."/>
            <person name="Kyrpides N."/>
            <person name="Ivanova N."/>
            <person name="Pagani I."/>
            <person name="Stolz J."/>
            <person name="Arkin A."/>
            <person name="Dehal P."/>
            <person name="Oremland R."/>
            <person name="Saltikov C."/>
            <person name="Basu P."/>
            <person name="Hollibaugh J."/>
            <person name="Newman D."/>
            <person name="Stolyar S."/>
            <person name="Hazen T."/>
            <person name="Woyke T."/>
        </authorList>
    </citation>
    <scope>NUCLEOTIDE SEQUENCE [LARGE SCALE GENOMIC DNA]</scope>
    <source>
        <strain evidence="13">ATCC 700032 / DSM 10660 / SES-3</strain>
    </source>
</reference>
<keyword evidence="5" id="KW-0547">Nucleotide-binding</keyword>
<dbReference type="InterPro" id="IPR054712">
    <property type="entry name" value="Cas3-like_dom"/>
</dbReference>
<evidence type="ECO:0000259" key="10">
    <source>
        <dbReference type="PROSITE" id="PS51192"/>
    </source>
</evidence>
<dbReference type="OrthoDB" id="9810236at2"/>
<dbReference type="GO" id="GO:0016787">
    <property type="term" value="F:hydrolase activity"/>
    <property type="evidence" value="ECO:0007669"/>
    <property type="project" value="UniProtKB-KW"/>
</dbReference>
<dbReference type="Gene3D" id="1.10.3210.30">
    <property type="match status" value="1"/>
</dbReference>
<dbReference type="GO" id="GO:0046872">
    <property type="term" value="F:metal ion binding"/>
    <property type="evidence" value="ECO:0007669"/>
    <property type="project" value="UniProtKB-KW"/>
</dbReference>
<dbReference type="GO" id="GO:0004519">
    <property type="term" value="F:endonuclease activity"/>
    <property type="evidence" value="ECO:0007669"/>
    <property type="project" value="UniProtKB-KW"/>
</dbReference>
<evidence type="ECO:0000256" key="6">
    <source>
        <dbReference type="ARBA" id="ARBA00022801"/>
    </source>
</evidence>
<evidence type="ECO:0000259" key="11">
    <source>
        <dbReference type="PROSITE" id="PS51643"/>
    </source>
</evidence>
<gene>
    <name evidence="12" type="ordered locus">Sulba_0957</name>
</gene>
<dbReference type="EMBL" id="CP003333">
    <property type="protein sequence ID" value="AFL68258.1"/>
    <property type="molecule type" value="Genomic_DNA"/>
</dbReference>
<dbReference type="KEGG" id="sba:Sulba_0957"/>
<sequence>MPLLKFSDFDIKFNIDDKYKAHLSQNKQYKESLKEHIDLVYDYFLKLIEQNDLEQRLNSLFKKSANLFEEIEVKEEFANFTKYLFAKAIYWHDMGKMNPNFQKEKMLNEIDEKSVISDSHHSPLGAYLFINHSLDELYAKKWHEDNEEIFEAIIYLFGFLISKHHGVIYQYEDLDLQNEFVDFLDKFHLETEHTKKLRDEDRVFSSIFDSIENNEEVLFLLSKSLFSLLIISDYYATAQFMNYGNCKELKYKNFGLVDDDFRKTIYKRFYENQFDKELINKTTSDFKDFDELQEKSNSNLNHLRNKLFIEVRTNLQNELKKNKSQNLFYIEAPTGAGKTNLSLMSVVEILKLDTSITKVFYIFPFTTLITQTYTSIKKILALDNAQIVQLHSKAKYNQKQEEKEDGIYGEDKKNFLDNQFMNYPMTLLSHVKFFDILTGISKDDNYIFHRLSNSIVIIDEIQTYSPDFWARIVYLLDMYAKNFNIKFIVMSATLPKIGKIIDSQFTFLVSNKQRYFQNPNFAKRVTIDTNVKNINKPEEIYELLIKGSENYQTLETNDSKKVKTIIEFITKKGADEFYKHAKKYSEIFDEIFILSGTILEPRRKEIIDFIKNTHDKNILLVTTQVVEAGVDIDMDIGFKEKSLVDSDEQLAGRINRNSSKEGNKLFLFSIGKGNDKFVYKKDKRNGLSGKYQEDGKEQNVLNTKDFDKFYSQILDKIIENNTKNFMENLKSYIDDLKNLQFKKTHIELIDMQSVSVFVPINDEAVAVWEAYEKTIQNKEQDLIDKKIDIKKLSAEISKYTFSLADYHGSGIKYLKDYGDEKYGYLYLKDWRNQKDDGTQLYTYEDGLDTSVLKGDFVPMIL</sequence>
<dbReference type="CDD" id="cd09641">
    <property type="entry name" value="Cas3''_I"/>
    <property type="match status" value="1"/>
</dbReference>
<dbReference type="NCBIfam" id="TIGR01587">
    <property type="entry name" value="cas3_core"/>
    <property type="match status" value="1"/>
</dbReference>